<name>A0ACC0W8K9_9STRA</name>
<protein>
    <submittedName>
        <fullName evidence="1">Uncharacterized protein</fullName>
    </submittedName>
</protein>
<reference evidence="1 2" key="1">
    <citation type="journal article" date="2022" name="bioRxiv">
        <title>The genome of the oomycete Peronosclerospora sorghi, a cosmopolitan pathogen of maize and sorghum, is inflated with dispersed pseudogenes.</title>
        <authorList>
            <person name="Fletcher K."/>
            <person name="Martin F."/>
            <person name="Isakeit T."/>
            <person name="Cavanaugh K."/>
            <person name="Magill C."/>
            <person name="Michelmore R."/>
        </authorList>
    </citation>
    <scope>NUCLEOTIDE SEQUENCE [LARGE SCALE GENOMIC DNA]</scope>
    <source>
        <strain evidence="1">P6</strain>
    </source>
</reference>
<sequence length="66" mass="7500">MGCQPGVSQRVQLTLAFDKNEPNNDMSTDFPLYQHVAQSIFKSTTAGKDDEKNRIIFEDFVANYID</sequence>
<dbReference type="EMBL" id="CM047582">
    <property type="protein sequence ID" value="KAI9915158.1"/>
    <property type="molecule type" value="Genomic_DNA"/>
</dbReference>
<keyword evidence="2" id="KW-1185">Reference proteome</keyword>
<comment type="caution">
    <text evidence="1">The sequence shown here is derived from an EMBL/GenBank/DDBJ whole genome shotgun (WGS) entry which is preliminary data.</text>
</comment>
<organism evidence="1 2">
    <name type="scientific">Peronosclerospora sorghi</name>
    <dbReference type="NCBI Taxonomy" id="230839"/>
    <lineage>
        <taxon>Eukaryota</taxon>
        <taxon>Sar</taxon>
        <taxon>Stramenopiles</taxon>
        <taxon>Oomycota</taxon>
        <taxon>Peronosporomycetes</taxon>
        <taxon>Peronosporales</taxon>
        <taxon>Peronosporaceae</taxon>
        <taxon>Peronosclerospora</taxon>
    </lineage>
</organism>
<evidence type="ECO:0000313" key="2">
    <source>
        <dbReference type="Proteomes" id="UP001163321"/>
    </source>
</evidence>
<dbReference type="Proteomes" id="UP001163321">
    <property type="component" value="Chromosome 3"/>
</dbReference>
<accession>A0ACC0W8K9</accession>
<gene>
    <name evidence="1" type="ORF">PsorP6_007983</name>
</gene>
<evidence type="ECO:0000313" key="1">
    <source>
        <dbReference type="EMBL" id="KAI9915158.1"/>
    </source>
</evidence>
<proteinExistence type="predicted"/>